<evidence type="ECO:0000313" key="3">
    <source>
        <dbReference type="EMBL" id="MFC3148704.1"/>
    </source>
</evidence>
<accession>A0ABV7H824</accession>
<gene>
    <name evidence="3" type="ORF">ACFOEN_13815</name>
</gene>
<evidence type="ECO:0000313" key="4">
    <source>
        <dbReference type="Proteomes" id="UP001595556"/>
    </source>
</evidence>
<sequence length="293" mass="31679">MKNIPLSLTLAAAALAGAFSAAPAHAVGRLADVDIIDRDTGRQLPVYQHRGRWYVEGTPGSRYAISLRNQRGERVLAVMSVDGVNVITGDTAAPDQDGYVFSPYQQSQILGWRKSDSRIAQFVFTALPDSYAARTGRPDNVGVIGVALFREQAPRWEPPVNTAPAPWFEGRGGAAKPGAAAESAPASASPSADAARSPEASAMNKGFGAAAPQRQERLGTGHGASEYSYAGRTTFERASRRPAEVITIFYDSRENLLSQGVIPRPWWPNPAAQPNPFPEQARYTPDPPPRWWR</sequence>
<protein>
    <submittedName>
        <fullName evidence="3">Uncharacterized protein</fullName>
    </submittedName>
</protein>
<feature type="chain" id="PRO_5046751957" evidence="2">
    <location>
        <begin position="27"/>
        <end position="293"/>
    </location>
</feature>
<comment type="caution">
    <text evidence="3">The sequence shown here is derived from an EMBL/GenBank/DDBJ whole genome shotgun (WGS) entry which is preliminary data.</text>
</comment>
<keyword evidence="4" id="KW-1185">Reference proteome</keyword>
<proteinExistence type="predicted"/>
<keyword evidence="2" id="KW-0732">Signal</keyword>
<evidence type="ECO:0000256" key="1">
    <source>
        <dbReference type="SAM" id="MobiDB-lite"/>
    </source>
</evidence>
<dbReference type="Proteomes" id="UP001595556">
    <property type="component" value="Unassembled WGS sequence"/>
</dbReference>
<dbReference type="RefSeq" id="WP_377304880.1">
    <property type="nucleotide sequence ID" value="NZ_CP180191.1"/>
</dbReference>
<organism evidence="3 4">
    <name type="scientific">Piscinibacterium candidicorallinum</name>
    <dbReference type="NCBI Taxonomy" id="1793872"/>
    <lineage>
        <taxon>Bacteria</taxon>
        <taxon>Pseudomonadati</taxon>
        <taxon>Pseudomonadota</taxon>
        <taxon>Betaproteobacteria</taxon>
        <taxon>Burkholderiales</taxon>
        <taxon>Piscinibacterium</taxon>
    </lineage>
</organism>
<feature type="compositionally biased region" description="Low complexity" evidence="1">
    <location>
        <begin position="176"/>
        <end position="202"/>
    </location>
</feature>
<reference evidence="4" key="1">
    <citation type="journal article" date="2019" name="Int. J. Syst. Evol. Microbiol.">
        <title>The Global Catalogue of Microorganisms (GCM) 10K type strain sequencing project: providing services to taxonomists for standard genome sequencing and annotation.</title>
        <authorList>
            <consortium name="The Broad Institute Genomics Platform"/>
            <consortium name="The Broad Institute Genome Sequencing Center for Infectious Disease"/>
            <person name="Wu L."/>
            <person name="Ma J."/>
        </authorList>
    </citation>
    <scope>NUCLEOTIDE SEQUENCE [LARGE SCALE GENOMIC DNA]</scope>
    <source>
        <strain evidence="4">KCTC 52168</strain>
    </source>
</reference>
<feature type="compositionally biased region" description="Pro residues" evidence="1">
    <location>
        <begin position="265"/>
        <end position="277"/>
    </location>
</feature>
<feature type="region of interest" description="Disordered" evidence="1">
    <location>
        <begin position="264"/>
        <end position="293"/>
    </location>
</feature>
<feature type="signal peptide" evidence="2">
    <location>
        <begin position="1"/>
        <end position="26"/>
    </location>
</feature>
<evidence type="ECO:0000256" key="2">
    <source>
        <dbReference type="SAM" id="SignalP"/>
    </source>
</evidence>
<name>A0ABV7H824_9BURK</name>
<dbReference type="EMBL" id="JBHRTI010000007">
    <property type="protein sequence ID" value="MFC3148704.1"/>
    <property type="molecule type" value="Genomic_DNA"/>
</dbReference>
<feature type="region of interest" description="Disordered" evidence="1">
    <location>
        <begin position="159"/>
        <end position="225"/>
    </location>
</feature>